<accession>A0A0F9DCF6</accession>
<protein>
    <submittedName>
        <fullName evidence="1">Uncharacterized protein</fullName>
    </submittedName>
</protein>
<dbReference type="EMBL" id="LAZR01032270">
    <property type="protein sequence ID" value="KKL51386.1"/>
    <property type="molecule type" value="Genomic_DNA"/>
</dbReference>
<reference evidence="1" key="1">
    <citation type="journal article" date="2015" name="Nature">
        <title>Complex archaea that bridge the gap between prokaryotes and eukaryotes.</title>
        <authorList>
            <person name="Spang A."/>
            <person name="Saw J.H."/>
            <person name="Jorgensen S.L."/>
            <person name="Zaremba-Niedzwiedzka K."/>
            <person name="Martijn J."/>
            <person name="Lind A.E."/>
            <person name="van Eijk R."/>
            <person name="Schleper C."/>
            <person name="Guy L."/>
            <person name="Ettema T.J."/>
        </authorList>
    </citation>
    <scope>NUCLEOTIDE SEQUENCE</scope>
</reference>
<dbReference type="AlphaFoldDB" id="A0A0F9DCF6"/>
<name>A0A0F9DCF6_9ZZZZ</name>
<comment type="caution">
    <text evidence="1">The sequence shown here is derived from an EMBL/GenBank/DDBJ whole genome shotgun (WGS) entry which is preliminary data.</text>
</comment>
<gene>
    <name evidence="1" type="ORF">LCGC14_2296010</name>
</gene>
<organism evidence="1">
    <name type="scientific">marine sediment metagenome</name>
    <dbReference type="NCBI Taxonomy" id="412755"/>
    <lineage>
        <taxon>unclassified sequences</taxon>
        <taxon>metagenomes</taxon>
        <taxon>ecological metagenomes</taxon>
    </lineage>
</organism>
<sequence>MQTLLTIQHQVMYLVYYMESLGKIKEKAELDVNPLISCR</sequence>
<proteinExistence type="predicted"/>
<evidence type="ECO:0000313" key="1">
    <source>
        <dbReference type="EMBL" id="KKL51386.1"/>
    </source>
</evidence>